<dbReference type="InterPro" id="IPR036770">
    <property type="entry name" value="Ankyrin_rpt-contain_sf"/>
</dbReference>
<organism evidence="1 2">
    <name type="scientific">Exophiala aquamarina CBS 119918</name>
    <dbReference type="NCBI Taxonomy" id="1182545"/>
    <lineage>
        <taxon>Eukaryota</taxon>
        <taxon>Fungi</taxon>
        <taxon>Dikarya</taxon>
        <taxon>Ascomycota</taxon>
        <taxon>Pezizomycotina</taxon>
        <taxon>Eurotiomycetes</taxon>
        <taxon>Chaetothyriomycetidae</taxon>
        <taxon>Chaetothyriales</taxon>
        <taxon>Herpotrichiellaceae</taxon>
        <taxon>Exophiala</taxon>
    </lineage>
</organism>
<dbReference type="RefSeq" id="XP_013256228.1">
    <property type="nucleotide sequence ID" value="XM_013400774.1"/>
</dbReference>
<dbReference type="AlphaFoldDB" id="A0A072P2Z9"/>
<name>A0A072P2Z9_9EURO</name>
<reference evidence="1 2" key="1">
    <citation type="submission" date="2013-03" db="EMBL/GenBank/DDBJ databases">
        <title>The Genome Sequence of Exophiala aquamarina CBS 119918.</title>
        <authorList>
            <consortium name="The Broad Institute Genomics Platform"/>
            <person name="Cuomo C."/>
            <person name="de Hoog S."/>
            <person name="Gorbushina A."/>
            <person name="Walker B."/>
            <person name="Young S.K."/>
            <person name="Zeng Q."/>
            <person name="Gargeya S."/>
            <person name="Fitzgerald M."/>
            <person name="Haas B."/>
            <person name="Abouelleil A."/>
            <person name="Allen A.W."/>
            <person name="Alvarado L."/>
            <person name="Arachchi H.M."/>
            <person name="Berlin A.M."/>
            <person name="Chapman S.B."/>
            <person name="Gainer-Dewar J."/>
            <person name="Goldberg J."/>
            <person name="Griggs A."/>
            <person name="Gujja S."/>
            <person name="Hansen M."/>
            <person name="Howarth C."/>
            <person name="Imamovic A."/>
            <person name="Ireland A."/>
            <person name="Larimer J."/>
            <person name="McCowan C."/>
            <person name="Murphy C."/>
            <person name="Pearson M."/>
            <person name="Poon T.W."/>
            <person name="Priest M."/>
            <person name="Roberts A."/>
            <person name="Saif S."/>
            <person name="Shea T."/>
            <person name="Sisk P."/>
            <person name="Sykes S."/>
            <person name="Wortman J."/>
            <person name="Nusbaum C."/>
            <person name="Birren B."/>
        </authorList>
    </citation>
    <scope>NUCLEOTIDE SEQUENCE [LARGE SCALE GENOMIC DNA]</scope>
    <source>
        <strain evidence="1 2">CBS 119918</strain>
    </source>
</reference>
<dbReference type="Gene3D" id="1.25.40.20">
    <property type="entry name" value="Ankyrin repeat-containing domain"/>
    <property type="match status" value="1"/>
</dbReference>
<dbReference type="SUPFAM" id="SSF48403">
    <property type="entry name" value="Ankyrin repeat"/>
    <property type="match status" value="1"/>
</dbReference>
<dbReference type="Proteomes" id="UP000027920">
    <property type="component" value="Unassembled WGS sequence"/>
</dbReference>
<dbReference type="VEuPathDB" id="FungiDB:A1O9_10038"/>
<keyword evidence="2" id="KW-1185">Reference proteome</keyword>
<evidence type="ECO:0000313" key="1">
    <source>
        <dbReference type="EMBL" id="KEF53638.1"/>
    </source>
</evidence>
<dbReference type="HOGENOM" id="CLU_2849691_0_0_1"/>
<dbReference type="GeneID" id="25284944"/>
<dbReference type="EMBL" id="AMGV01000012">
    <property type="protein sequence ID" value="KEF53638.1"/>
    <property type="molecule type" value="Genomic_DNA"/>
</dbReference>
<dbReference type="InterPro" id="IPR002110">
    <property type="entry name" value="Ankyrin_rpt"/>
</dbReference>
<protein>
    <submittedName>
        <fullName evidence="1">Uncharacterized protein</fullName>
    </submittedName>
</protein>
<accession>A0A072P2Z9</accession>
<comment type="caution">
    <text evidence="1">The sequence shown here is derived from an EMBL/GenBank/DDBJ whole genome shotgun (WGS) entry which is preliminary data.</text>
</comment>
<proteinExistence type="predicted"/>
<gene>
    <name evidence="1" type="ORF">A1O9_10038</name>
</gene>
<dbReference type="Pfam" id="PF13637">
    <property type="entry name" value="Ank_4"/>
    <property type="match status" value="1"/>
</dbReference>
<dbReference type="OrthoDB" id="194358at2759"/>
<evidence type="ECO:0000313" key="2">
    <source>
        <dbReference type="Proteomes" id="UP000027920"/>
    </source>
</evidence>
<sequence>MNAREKDSIFFSPLSRFTTAQLCQRLVNAAIREGNPDKLRELLGKRVDLDGADGEGQTALHLALR</sequence>